<accession>A0A0F5Q8I2</accession>
<dbReference type="RefSeq" id="WP_046137523.1">
    <property type="nucleotide sequence ID" value="NZ_LANJ01000019.1"/>
</dbReference>
<dbReference type="OrthoDB" id="7939976at2"/>
<dbReference type="Proteomes" id="UP000033411">
    <property type="component" value="Unassembled WGS sequence"/>
</dbReference>
<proteinExistence type="predicted"/>
<dbReference type="AlphaFoldDB" id="A0A0F5Q8I2"/>
<dbReference type="EMBL" id="LANJ01000019">
    <property type="protein sequence ID" value="KKC37277.1"/>
    <property type="molecule type" value="Genomic_DNA"/>
</dbReference>
<organism evidence="1 2">
    <name type="scientific">Devosia epidermidihirudinis</name>
    <dbReference type="NCBI Taxonomy" id="1293439"/>
    <lineage>
        <taxon>Bacteria</taxon>
        <taxon>Pseudomonadati</taxon>
        <taxon>Pseudomonadota</taxon>
        <taxon>Alphaproteobacteria</taxon>
        <taxon>Hyphomicrobiales</taxon>
        <taxon>Devosiaceae</taxon>
        <taxon>Devosia</taxon>
    </lineage>
</organism>
<name>A0A0F5Q8I2_9HYPH</name>
<evidence type="ECO:0000313" key="1">
    <source>
        <dbReference type="EMBL" id="KKC37277.1"/>
    </source>
</evidence>
<dbReference type="STRING" id="1293439.WH87_12015"/>
<dbReference type="PATRIC" id="fig|1293439.3.peg.2003"/>
<protein>
    <submittedName>
        <fullName evidence="1">Uncharacterized protein</fullName>
    </submittedName>
</protein>
<evidence type="ECO:0000313" key="2">
    <source>
        <dbReference type="Proteomes" id="UP000033411"/>
    </source>
</evidence>
<gene>
    <name evidence="1" type="ORF">WH87_12015</name>
</gene>
<reference evidence="1 2" key="1">
    <citation type="submission" date="2015-03" db="EMBL/GenBank/DDBJ databases">
        <authorList>
            <person name="Lepp D."/>
            <person name="Hassan Y.I."/>
            <person name="Li X.-Z."/>
            <person name="Zhou T."/>
        </authorList>
    </citation>
    <scope>NUCLEOTIDE SEQUENCE [LARGE SCALE GENOMIC DNA]</scope>
    <source>
        <strain evidence="1 2">E84</strain>
    </source>
</reference>
<comment type="caution">
    <text evidence="1">The sequence shown here is derived from an EMBL/GenBank/DDBJ whole genome shotgun (WGS) entry which is preliminary data.</text>
</comment>
<sequence length="297" mass="33112">MPIINPLTLNGDRSVRNGSASALADAIRRGGDLRVRTAFRHNEHIDPSSSSAELVDEVAEFRQTLLLDDQWSAGIMTLRMPVEIPTGFGPRPSMSFFIYNQDAHQAIARPFLDGQPANGALGPSPLDDHSAMPRYHQADSWDAGTNAPSSNFIYDFDSYGFLVNDRWQEVFAHDSAGRAVSGELSDLTDAFKQGLPVKLAIAGLCSDLAPDAPLAHEVFVHAGSCYYYTEQKLFLTGTHPVVRVRPDMPLRYTSQGWDFGWLVARTDGEVERWLCNPYTLKFERSRTRHAIRWFVAP</sequence>
<keyword evidence="2" id="KW-1185">Reference proteome</keyword>